<keyword evidence="2" id="KW-1185">Reference proteome</keyword>
<proteinExistence type="predicted"/>
<name>A0A4Y2GB90_ARAVE</name>
<accession>A0A4Y2GB90</accession>
<evidence type="ECO:0000313" key="1">
    <source>
        <dbReference type="EMBL" id="GBM49929.1"/>
    </source>
</evidence>
<sequence>MTAIFLEMSLHSKMLYAYQQSCERFLVQISLTVKLSDKHSLYVKLTSGFECPPILPECGFVKVRITGDSGFEMPLFPVHSESIAVR</sequence>
<organism evidence="1 2">
    <name type="scientific">Araneus ventricosus</name>
    <name type="common">Orbweaver spider</name>
    <name type="synonym">Epeira ventricosa</name>
    <dbReference type="NCBI Taxonomy" id="182803"/>
    <lineage>
        <taxon>Eukaryota</taxon>
        <taxon>Metazoa</taxon>
        <taxon>Ecdysozoa</taxon>
        <taxon>Arthropoda</taxon>
        <taxon>Chelicerata</taxon>
        <taxon>Arachnida</taxon>
        <taxon>Araneae</taxon>
        <taxon>Araneomorphae</taxon>
        <taxon>Entelegynae</taxon>
        <taxon>Araneoidea</taxon>
        <taxon>Araneidae</taxon>
        <taxon>Araneus</taxon>
    </lineage>
</organism>
<dbReference type="AlphaFoldDB" id="A0A4Y2GB90"/>
<protein>
    <submittedName>
        <fullName evidence="1">Uncharacterized protein</fullName>
    </submittedName>
</protein>
<dbReference type="Proteomes" id="UP000499080">
    <property type="component" value="Unassembled WGS sequence"/>
</dbReference>
<evidence type="ECO:0000313" key="2">
    <source>
        <dbReference type="Proteomes" id="UP000499080"/>
    </source>
</evidence>
<gene>
    <name evidence="1" type="ORF">AVEN_4817_1</name>
</gene>
<reference evidence="1 2" key="1">
    <citation type="journal article" date="2019" name="Sci. Rep.">
        <title>Orb-weaving spider Araneus ventricosus genome elucidates the spidroin gene catalogue.</title>
        <authorList>
            <person name="Kono N."/>
            <person name="Nakamura H."/>
            <person name="Ohtoshi R."/>
            <person name="Moran D.A.P."/>
            <person name="Shinohara A."/>
            <person name="Yoshida Y."/>
            <person name="Fujiwara M."/>
            <person name="Mori M."/>
            <person name="Tomita M."/>
            <person name="Arakawa K."/>
        </authorList>
    </citation>
    <scope>NUCLEOTIDE SEQUENCE [LARGE SCALE GENOMIC DNA]</scope>
</reference>
<dbReference type="EMBL" id="BGPR01001277">
    <property type="protein sequence ID" value="GBM49929.1"/>
    <property type="molecule type" value="Genomic_DNA"/>
</dbReference>
<comment type="caution">
    <text evidence="1">The sequence shown here is derived from an EMBL/GenBank/DDBJ whole genome shotgun (WGS) entry which is preliminary data.</text>
</comment>